<dbReference type="Gene3D" id="4.10.1000.10">
    <property type="entry name" value="Zinc finger, CCCH-type"/>
    <property type="match status" value="1"/>
</dbReference>
<sequence>MDYQQPILIENQPSYYFYNNDQFSPLRKPNHIQMSPVKYPSVSGRISPTHHNHNHNHNQNQNHSPNHHHNHNHNHNHNHERPKSPKHNHNSPRITKNLKFKTEVCRNFFGEECVCEFGSRCNFIHYRDNPESIALGSIHALKLMGLYHHFSNRKKSSLKKKRLPIFQQLGNN</sequence>
<evidence type="ECO:0000313" key="8">
    <source>
        <dbReference type="Proteomes" id="UP001150062"/>
    </source>
</evidence>
<evidence type="ECO:0000313" key="7">
    <source>
        <dbReference type="EMBL" id="KAJ6244294.1"/>
    </source>
</evidence>
<name>A0ABQ8YI68_9EUKA</name>
<gene>
    <name evidence="7" type="ORF">M0813_21559</name>
</gene>
<evidence type="ECO:0000256" key="1">
    <source>
        <dbReference type="ARBA" id="ARBA00022723"/>
    </source>
</evidence>
<organism evidence="7 8">
    <name type="scientific">Anaeramoeba flamelloides</name>
    <dbReference type="NCBI Taxonomy" id="1746091"/>
    <lineage>
        <taxon>Eukaryota</taxon>
        <taxon>Metamonada</taxon>
        <taxon>Anaeramoebidae</taxon>
        <taxon>Anaeramoeba</taxon>
    </lineage>
</organism>
<evidence type="ECO:0000256" key="5">
    <source>
        <dbReference type="SAM" id="MobiDB-lite"/>
    </source>
</evidence>
<comment type="caution">
    <text evidence="7">The sequence shown here is derived from an EMBL/GenBank/DDBJ whole genome shotgun (WGS) entry which is preliminary data.</text>
</comment>
<keyword evidence="1 4" id="KW-0479">Metal-binding</keyword>
<protein>
    <submittedName>
        <fullName evidence="7">Protein tis11</fullName>
    </submittedName>
</protein>
<evidence type="ECO:0000256" key="3">
    <source>
        <dbReference type="ARBA" id="ARBA00022833"/>
    </source>
</evidence>
<dbReference type="PROSITE" id="PS50103">
    <property type="entry name" value="ZF_C3H1"/>
    <property type="match status" value="1"/>
</dbReference>
<evidence type="ECO:0000259" key="6">
    <source>
        <dbReference type="PROSITE" id="PS50103"/>
    </source>
</evidence>
<reference evidence="7" key="1">
    <citation type="submission" date="2022-08" db="EMBL/GenBank/DDBJ databases">
        <title>Novel sulfate-reducing endosymbionts in the free-living metamonad Anaeramoeba.</title>
        <authorList>
            <person name="Jerlstrom-Hultqvist J."/>
            <person name="Cepicka I."/>
            <person name="Gallot-Lavallee L."/>
            <person name="Salas-Leiva D."/>
            <person name="Curtis B.A."/>
            <person name="Zahonova K."/>
            <person name="Pipaliya S."/>
            <person name="Dacks J."/>
            <person name="Roger A.J."/>
        </authorList>
    </citation>
    <scope>NUCLEOTIDE SEQUENCE</scope>
    <source>
        <strain evidence="7">Schooner1</strain>
    </source>
</reference>
<feature type="domain" description="C3H1-type" evidence="6">
    <location>
        <begin position="99"/>
        <end position="128"/>
    </location>
</feature>
<feature type="zinc finger region" description="C3H1-type" evidence="4">
    <location>
        <begin position="99"/>
        <end position="128"/>
    </location>
</feature>
<evidence type="ECO:0000256" key="2">
    <source>
        <dbReference type="ARBA" id="ARBA00022771"/>
    </source>
</evidence>
<feature type="compositionally biased region" description="Basic residues" evidence="5">
    <location>
        <begin position="65"/>
        <end position="76"/>
    </location>
</feature>
<accession>A0ABQ8YI68</accession>
<dbReference type="EMBL" id="JAOAOG010000166">
    <property type="protein sequence ID" value="KAJ6244294.1"/>
    <property type="molecule type" value="Genomic_DNA"/>
</dbReference>
<dbReference type="InterPro" id="IPR036855">
    <property type="entry name" value="Znf_CCCH_sf"/>
</dbReference>
<dbReference type="InterPro" id="IPR000571">
    <property type="entry name" value="Znf_CCCH"/>
</dbReference>
<proteinExistence type="predicted"/>
<feature type="region of interest" description="Disordered" evidence="5">
    <location>
        <begin position="27"/>
        <end position="93"/>
    </location>
</feature>
<dbReference type="Proteomes" id="UP001150062">
    <property type="component" value="Unassembled WGS sequence"/>
</dbReference>
<keyword evidence="8" id="KW-1185">Reference proteome</keyword>
<dbReference type="SUPFAM" id="SSF90229">
    <property type="entry name" value="CCCH zinc finger"/>
    <property type="match status" value="1"/>
</dbReference>
<evidence type="ECO:0000256" key="4">
    <source>
        <dbReference type="PROSITE-ProRule" id="PRU00723"/>
    </source>
</evidence>
<keyword evidence="3 4" id="KW-0862">Zinc</keyword>
<keyword evidence="2 4" id="KW-0863">Zinc-finger</keyword>